<dbReference type="SUPFAM" id="SSF52540">
    <property type="entry name" value="P-loop containing nucleoside triphosphate hydrolases"/>
    <property type="match status" value="1"/>
</dbReference>
<dbReference type="OrthoDB" id="9762726at2"/>
<evidence type="ECO:0000256" key="1">
    <source>
        <dbReference type="ARBA" id="ARBA00022741"/>
    </source>
</evidence>
<accession>A0A6L8VDT6</accession>
<dbReference type="PRINTS" id="PR01590">
    <property type="entry name" value="HTHFIS"/>
</dbReference>
<keyword evidence="4" id="KW-0805">Transcription regulation</keyword>
<organism evidence="10 11">
    <name type="scientific">Frigidibacter albus</name>
    <dbReference type="NCBI Taxonomy" id="1465486"/>
    <lineage>
        <taxon>Bacteria</taxon>
        <taxon>Pseudomonadati</taxon>
        <taxon>Pseudomonadota</taxon>
        <taxon>Alphaproteobacteria</taxon>
        <taxon>Rhodobacterales</taxon>
        <taxon>Paracoccaceae</taxon>
        <taxon>Frigidibacter</taxon>
    </lineage>
</organism>
<keyword evidence="3" id="KW-0902">Two-component regulatory system</keyword>
<keyword evidence="2" id="KW-0067">ATP-binding</keyword>
<dbReference type="SUPFAM" id="SSF46689">
    <property type="entry name" value="Homeodomain-like"/>
    <property type="match status" value="1"/>
</dbReference>
<keyword evidence="5" id="KW-0238">DNA-binding</keyword>
<dbReference type="SMART" id="SM00448">
    <property type="entry name" value="REC"/>
    <property type="match status" value="1"/>
</dbReference>
<protein>
    <submittedName>
        <fullName evidence="10">Response regulator</fullName>
    </submittedName>
</protein>
<dbReference type="Gene3D" id="3.40.50.300">
    <property type="entry name" value="P-loop containing nucleotide triphosphate hydrolases"/>
    <property type="match status" value="1"/>
</dbReference>
<dbReference type="GO" id="GO:0005524">
    <property type="term" value="F:ATP binding"/>
    <property type="evidence" value="ECO:0007669"/>
    <property type="project" value="UniProtKB-KW"/>
</dbReference>
<dbReference type="PANTHER" id="PTHR32071">
    <property type="entry name" value="TRANSCRIPTIONAL REGULATORY PROTEIN"/>
    <property type="match status" value="1"/>
</dbReference>
<gene>
    <name evidence="10" type="ORF">GS660_01565</name>
</gene>
<dbReference type="SUPFAM" id="SSF52172">
    <property type="entry name" value="CheY-like"/>
    <property type="match status" value="1"/>
</dbReference>
<dbReference type="PANTHER" id="PTHR32071:SF117">
    <property type="entry name" value="PTS-DEPENDENT DIHYDROXYACETONE KINASE OPERON REGULATORY PROTEIN-RELATED"/>
    <property type="match status" value="1"/>
</dbReference>
<dbReference type="GO" id="GO:0000160">
    <property type="term" value="P:phosphorelay signal transduction system"/>
    <property type="evidence" value="ECO:0007669"/>
    <property type="project" value="UniProtKB-KW"/>
</dbReference>
<dbReference type="GO" id="GO:0006355">
    <property type="term" value="P:regulation of DNA-templated transcription"/>
    <property type="evidence" value="ECO:0007669"/>
    <property type="project" value="InterPro"/>
</dbReference>
<proteinExistence type="predicted"/>
<dbReference type="PROSITE" id="PS50110">
    <property type="entry name" value="RESPONSE_REGULATORY"/>
    <property type="match status" value="1"/>
</dbReference>
<evidence type="ECO:0000256" key="4">
    <source>
        <dbReference type="ARBA" id="ARBA00023015"/>
    </source>
</evidence>
<evidence type="ECO:0000256" key="6">
    <source>
        <dbReference type="ARBA" id="ARBA00023163"/>
    </source>
</evidence>
<name>A0A6L8VDT6_9RHOB</name>
<comment type="caution">
    <text evidence="10">The sequence shown here is derived from an EMBL/GenBank/DDBJ whole genome shotgun (WGS) entry which is preliminary data.</text>
</comment>
<dbReference type="CDD" id="cd00009">
    <property type="entry name" value="AAA"/>
    <property type="match status" value="1"/>
</dbReference>
<dbReference type="AlphaFoldDB" id="A0A6L8VDT6"/>
<evidence type="ECO:0000256" key="3">
    <source>
        <dbReference type="ARBA" id="ARBA00023012"/>
    </source>
</evidence>
<dbReference type="Pfam" id="PF00072">
    <property type="entry name" value="Response_reg"/>
    <property type="match status" value="1"/>
</dbReference>
<dbReference type="InterPro" id="IPR058031">
    <property type="entry name" value="AAA_lid_NorR"/>
</dbReference>
<keyword evidence="11" id="KW-1185">Reference proteome</keyword>
<keyword evidence="1" id="KW-0547">Nucleotide-binding</keyword>
<evidence type="ECO:0000313" key="11">
    <source>
        <dbReference type="Proteomes" id="UP000477083"/>
    </source>
</evidence>
<feature type="domain" description="Response regulatory" evidence="9">
    <location>
        <begin position="7"/>
        <end position="121"/>
    </location>
</feature>
<dbReference type="Proteomes" id="UP000477083">
    <property type="component" value="Unassembled WGS sequence"/>
</dbReference>
<dbReference type="InterPro" id="IPR027417">
    <property type="entry name" value="P-loop_NTPase"/>
</dbReference>
<feature type="modified residue" description="4-aspartylphosphate" evidence="7">
    <location>
        <position position="55"/>
    </location>
</feature>
<dbReference type="Pfam" id="PF25601">
    <property type="entry name" value="AAA_lid_14"/>
    <property type="match status" value="1"/>
</dbReference>
<dbReference type="Gene3D" id="1.10.10.60">
    <property type="entry name" value="Homeodomain-like"/>
    <property type="match status" value="1"/>
</dbReference>
<evidence type="ECO:0000256" key="2">
    <source>
        <dbReference type="ARBA" id="ARBA00022840"/>
    </source>
</evidence>
<sequence>MTSPQPTILLVDDEPHSLSAMRMALEDEFDCLTAADAATALAKMEEDWVQVVICDQRMPGRTGVEFLTELRDRWPDVVRIIITGYTDPAAMAQAINDAGIHQFINKPWHPDQLLMSARNGAKLFQLARENERMALEMRFLATTSQSKLEKRRAALREGMGFESLLRSPQSPMNALIDTARHFASFDVPVLLLGEAGTGRARLARAMHYGSLRSDKPFHALNLAGLPEDLAMVELFGAKRGILPGGVNKIGLVQKADRGTLFVEGVEHASPALQLALWRLVEEGSFSPLGGQEVLTTNLRLIAGAGADLPARVADGRFRLDLYYALAVTELPLPPLRARRGDIALLAQHFLSDLAAAHGKAAHGFSPAALEFLEGYDWPGNLRELYNEVTRMLIFAQSPVLGAELISRPILQAMPSENGADRVAQSVLVADGTLKDRVELIEMRILRETLTRHRWNKSRAAVELGLSRVGLRAKLDRYGIMDPSGHLHEEED</sequence>
<dbReference type="Gene3D" id="1.10.8.60">
    <property type="match status" value="1"/>
</dbReference>
<evidence type="ECO:0000259" key="8">
    <source>
        <dbReference type="PROSITE" id="PS50045"/>
    </source>
</evidence>
<dbReference type="PROSITE" id="PS50045">
    <property type="entry name" value="SIGMA54_INTERACT_4"/>
    <property type="match status" value="1"/>
</dbReference>
<feature type="domain" description="Sigma-54 factor interaction" evidence="8">
    <location>
        <begin position="165"/>
        <end position="393"/>
    </location>
</feature>
<dbReference type="InterPro" id="IPR025944">
    <property type="entry name" value="Sigma_54_int_dom_CS"/>
</dbReference>
<evidence type="ECO:0000259" key="9">
    <source>
        <dbReference type="PROSITE" id="PS50110"/>
    </source>
</evidence>
<dbReference type="InterPro" id="IPR001789">
    <property type="entry name" value="Sig_transdc_resp-reg_receiver"/>
</dbReference>
<keyword evidence="7" id="KW-0597">Phosphoprotein</keyword>
<evidence type="ECO:0000256" key="7">
    <source>
        <dbReference type="PROSITE-ProRule" id="PRU00169"/>
    </source>
</evidence>
<evidence type="ECO:0000313" key="10">
    <source>
        <dbReference type="EMBL" id="MZQ87782.1"/>
    </source>
</evidence>
<evidence type="ECO:0000256" key="5">
    <source>
        <dbReference type="ARBA" id="ARBA00023125"/>
    </source>
</evidence>
<dbReference type="InterPro" id="IPR009057">
    <property type="entry name" value="Homeodomain-like_sf"/>
</dbReference>
<dbReference type="EMBL" id="WWNR01000001">
    <property type="protein sequence ID" value="MZQ87782.1"/>
    <property type="molecule type" value="Genomic_DNA"/>
</dbReference>
<dbReference type="RefSeq" id="WP_161342696.1">
    <property type="nucleotide sequence ID" value="NZ_BMGW01000001.1"/>
</dbReference>
<dbReference type="Gene3D" id="3.40.50.2300">
    <property type="match status" value="1"/>
</dbReference>
<dbReference type="InterPro" id="IPR002197">
    <property type="entry name" value="HTH_Fis"/>
</dbReference>
<dbReference type="Pfam" id="PF00158">
    <property type="entry name" value="Sigma54_activat"/>
    <property type="match status" value="1"/>
</dbReference>
<dbReference type="PROSITE" id="PS00688">
    <property type="entry name" value="SIGMA54_INTERACT_3"/>
    <property type="match status" value="1"/>
</dbReference>
<dbReference type="GO" id="GO:0043565">
    <property type="term" value="F:sequence-specific DNA binding"/>
    <property type="evidence" value="ECO:0007669"/>
    <property type="project" value="InterPro"/>
</dbReference>
<reference evidence="10 11" key="1">
    <citation type="submission" date="2020-01" db="EMBL/GenBank/DDBJ databases">
        <title>Frigidibacter albus SP32T (=CGMCC 1.13995T).</title>
        <authorList>
            <person name="Liao X."/>
        </authorList>
    </citation>
    <scope>NUCLEOTIDE SEQUENCE [LARGE SCALE GENOMIC DNA]</scope>
    <source>
        <strain evidence="10 11">SP32</strain>
    </source>
</reference>
<dbReference type="Pfam" id="PF02954">
    <property type="entry name" value="HTH_8"/>
    <property type="match status" value="1"/>
</dbReference>
<dbReference type="InterPro" id="IPR002078">
    <property type="entry name" value="Sigma_54_int"/>
</dbReference>
<dbReference type="InterPro" id="IPR011006">
    <property type="entry name" value="CheY-like_superfamily"/>
</dbReference>
<keyword evidence="6" id="KW-0804">Transcription</keyword>